<reference evidence="2 3" key="1">
    <citation type="submission" date="2021-10" db="EMBL/GenBank/DDBJ databases">
        <title>Alishewanella koreense sp. nov. isolated from seawater of southwestern coast in South Korea and the proposal for the reclassification of Rheinheimera perlucida and Rheinheimera tuosuensis as Arsukibacterium perlucida and Arsukibacterium tuosuensis.</title>
        <authorList>
            <person name="Kim K.H."/>
            <person name="Ruan W."/>
            <person name="Kim K.R."/>
            <person name="Baek J.H."/>
            <person name="Jeon C.O."/>
        </authorList>
    </citation>
    <scope>NUCLEOTIDE SEQUENCE [LARGE SCALE GENOMIC DNA]</scope>
    <source>
        <strain evidence="2 3">16-MA</strain>
    </source>
</reference>
<dbReference type="Gene3D" id="3.40.190.10">
    <property type="entry name" value="Periplasmic binding protein-like II"/>
    <property type="match status" value="2"/>
</dbReference>
<organism evidence="2 3">
    <name type="scientific">Alishewanella maricola</name>
    <dbReference type="NCBI Taxonomy" id="2795740"/>
    <lineage>
        <taxon>Bacteria</taxon>
        <taxon>Pseudomonadati</taxon>
        <taxon>Pseudomonadota</taxon>
        <taxon>Gammaproteobacteria</taxon>
        <taxon>Alteromonadales</taxon>
        <taxon>Alteromonadaceae</taxon>
        <taxon>Alishewanella</taxon>
    </lineage>
</organism>
<dbReference type="EMBL" id="JAEINI020000004">
    <property type="protein sequence ID" value="MCB5226795.1"/>
    <property type="molecule type" value="Genomic_DNA"/>
</dbReference>
<evidence type="ECO:0000313" key="3">
    <source>
        <dbReference type="Proteomes" id="UP000633814"/>
    </source>
</evidence>
<dbReference type="InterPro" id="IPR006059">
    <property type="entry name" value="SBP"/>
</dbReference>
<protein>
    <submittedName>
        <fullName evidence="2">ABC transporter substrate-binding protein</fullName>
    </submittedName>
</protein>
<name>A0ABS8C397_9ALTE</name>
<feature type="chain" id="PRO_5046938376" evidence="1">
    <location>
        <begin position="31"/>
        <end position="433"/>
    </location>
</feature>
<dbReference type="NCBIfam" id="NF008633">
    <property type="entry name" value="PRK11622.1"/>
    <property type="match status" value="1"/>
</dbReference>
<dbReference type="RefSeq" id="WP_226750887.1">
    <property type="nucleotide sequence ID" value="NZ_JAEINI020000004.1"/>
</dbReference>
<dbReference type="PANTHER" id="PTHR42779">
    <property type="entry name" value="PROTEIN YNJB"/>
    <property type="match status" value="1"/>
</dbReference>
<comment type="caution">
    <text evidence="2">The sequence shown here is derived from an EMBL/GenBank/DDBJ whole genome shotgun (WGS) entry which is preliminary data.</text>
</comment>
<proteinExistence type="predicted"/>
<accession>A0ABS8C397</accession>
<dbReference type="PIRSF" id="PIRSF029172">
    <property type="entry name" value="UCP029172_ABC_sbc_YnjB"/>
    <property type="match status" value="1"/>
</dbReference>
<feature type="signal peptide" evidence="1">
    <location>
        <begin position="1"/>
        <end position="30"/>
    </location>
</feature>
<evidence type="ECO:0000313" key="2">
    <source>
        <dbReference type="EMBL" id="MCB5226795.1"/>
    </source>
</evidence>
<evidence type="ECO:0000256" key="1">
    <source>
        <dbReference type="SAM" id="SignalP"/>
    </source>
</evidence>
<dbReference type="SUPFAM" id="SSF53850">
    <property type="entry name" value="Periplasmic binding protein-like II"/>
    <property type="match status" value="1"/>
</dbReference>
<sequence>MQWRSNLAWFCQSLWQSSVLLCASLSLAYASETVTANTDVASKNSTSAHASMSATAVADSAAWQQIITQGQNQPVYWHAWGGDPQVNQYIQWVGQEVAARYGIRLTHVKLADTGEAVSRILAEKAANNHRNGSVDLIWINGENFASLQQRQLLEADWAEQLPNFIYVNADENPQMRLDFGLPTLGMEAPWGQAQLIFYYNNQLLASAPRTMAALLEFSQQQPGRFTYPRPPDFLGVSFLKQLLLVLNQQDPLLYQPVTAASFEQMTTVLWPYLAKLHPNLWRQGRHFPSSGNELMRLISDEELQLAFSFAPSSIPAAVRRYDLPSSTRSYAMHDGSLANVHFVAIPFNATHSAAAKLVANFLLSPEAQWHKQQLSVWGDSSVLDSRLLNWPNTAQTEPAALPLESTSTALAEPHPSWSRALTAAWLARYGVQP</sequence>
<dbReference type="PANTHER" id="PTHR42779:SF1">
    <property type="entry name" value="PROTEIN YNJB"/>
    <property type="match status" value="1"/>
</dbReference>
<gene>
    <name evidence="2" type="ORF">JAO78_008200</name>
</gene>
<keyword evidence="3" id="KW-1185">Reference proteome</keyword>
<dbReference type="InterPro" id="IPR027020">
    <property type="entry name" value="YnjB"/>
</dbReference>
<dbReference type="Pfam" id="PF13416">
    <property type="entry name" value="SBP_bac_8"/>
    <property type="match status" value="1"/>
</dbReference>
<dbReference type="Proteomes" id="UP000633814">
    <property type="component" value="Unassembled WGS sequence"/>
</dbReference>
<keyword evidence="1" id="KW-0732">Signal</keyword>